<evidence type="ECO:0000259" key="3">
    <source>
        <dbReference type="PROSITE" id="PS51462"/>
    </source>
</evidence>
<dbReference type="PANTHER" id="PTHR43046:SF16">
    <property type="entry name" value="ADP-RIBOSE PYROPHOSPHATASE YJHB-RELATED"/>
    <property type="match status" value="1"/>
</dbReference>
<sequence length="159" mass="17435">MSIPPFVLALRERVGHDMLWLPGATAVVLRDDGPRPRVLLVRRADTGEWTPVTGIVDPGEDPAVAAVREVREEADVVAVAERLAQVSVIGPVVYDNGDRSQYLDLTFRCRWVSGDPFPADGENTDARWWDLDDLPAMSPSMTSRLQAALPARGEAEFVA</sequence>
<evidence type="ECO:0000313" key="5">
    <source>
        <dbReference type="Proteomes" id="UP001317322"/>
    </source>
</evidence>
<dbReference type="SUPFAM" id="SSF55811">
    <property type="entry name" value="Nudix"/>
    <property type="match status" value="1"/>
</dbReference>
<organism evidence="4 5">
    <name type="scientific">Cellulomonas wangsupingiae</name>
    <dbReference type="NCBI Taxonomy" id="2968085"/>
    <lineage>
        <taxon>Bacteria</taxon>
        <taxon>Bacillati</taxon>
        <taxon>Actinomycetota</taxon>
        <taxon>Actinomycetes</taxon>
        <taxon>Micrococcales</taxon>
        <taxon>Cellulomonadaceae</taxon>
        <taxon>Cellulomonas</taxon>
    </lineage>
</organism>
<keyword evidence="2" id="KW-0378">Hydrolase</keyword>
<dbReference type="InterPro" id="IPR000086">
    <property type="entry name" value="NUDIX_hydrolase_dom"/>
</dbReference>
<dbReference type="PANTHER" id="PTHR43046">
    <property type="entry name" value="GDP-MANNOSE MANNOSYL HYDROLASE"/>
    <property type="match status" value="1"/>
</dbReference>
<feature type="domain" description="Nudix hydrolase" evidence="3">
    <location>
        <begin position="19"/>
        <end position="152"/>
    </location>
</feature>
<dbReference type="Pfam" id="PF00293">
    <property type="entry name" value="NUDIX"/>
    <property type="match status" value="1"/>
</dbReference>
<dbReference type="InterPro" id="IPR020084">
    <property type="entry name" value="NUDIX_hydrolase_CS"/>
</dbReference>
<evidence type="ECO:0000256" key="1">
    <source>
        <dbReference type="ARBA" id="ARBA00001946"/>
    </source>
</evidence>
<dbReference type="EMBL" id="CP101989">
    <property type="protein sequence ID" value="UUI64333.1"/>
    <property type="molecule type" value="Genomic_DNA"/>
</dbReference>
<comment type="cofactor">
    <cofactor evidence="1">
        <name>Mg(2+)</name>
        <dbReference type="ChEBI" id="CHEBI:18420"/>
    </cofactor>
</comment>
<dbReference type="RefSeq" id="WP_227565279.1">
    <property type="nucleotide sequence ID" value="NZ_CP101989.1"/>
</dbReference>
<reference evidence="4 5" key="1">
    <citation type="submission" date="2022-07" db="EMBL/GenBank/DDBJ databases">
        <title>Novel species in genus cellulomonas.</title>
        <authorList>
            <person name="Ye L."/>
        </authorList>
    </citation>
    <scope>NUCLEOTIDE SEQUENCE [LARGE SCALE GENOMIC DNA]</scope>
    <source>
        <strain evidence="5">zg-Y908</strain>
    </source>
</reference>
<evidence type="ECO:0000256" key="2">
    <source>
        <dbReference type="ARBA" id="ARBA00022801"/>
    </source>
</evidence>
<dbReference type="Gene3D" id="3.90.79.10">
    <property type="entry name" value="Nucleoside Triphosphate Pyrophosphohydrolase"/>
    <property type="match status" value="1"/>
</dbReference>
<proteinExistence type="predicted"/>
<keyword evidence="5" id="KW-1185">Reference proteome</keyword>
<protein>
    <submittedName>
        <fullName evidence="4">NUDIX domain-containing protein</fullName>
    </submittedName>
</protein>
<dbReference type="CDD" id="cd18879">
    <property type="entry name" value="NUDIX_Hydrolase"/>
    <property type="match status" value="1"/>
</dbReference>
<dbReference type="InterPro" id="IPR015797">
    <property type="entry name" value="NUDIX_hydrolase-like_dom_sf"/>
</dbReference>
<gene>
    <name evidence="4" type="ORF">NP075_14555</name>
</gene>
<name>A0ABY5K2N0_9CELL</name>
<dbReference type="PROSITE" id="PS51462">
    <property type="entry name" value="NUDIX"/>
    <property type="match status" value="1"/>
</dbReference>
<dbReference type="PROSITE" id="PS00893">
    <property type="entry name" value="NUDIX_BOX"/>
    <property type="match status" value="1"/>
</dbReference>
<accession>A0ABY5K2N0</accession>
<evidence type="ECO:0000313" key="4">
    <source>
        <dbReference type="EMBL" id="UUI64333.1"/>
    </source>
</evidence>
<dbReference type="Proteomes" id="UP001317322">
    <property type="component" value="Chromosome"/>
</dbReference>